<organism evidence="3 4">
    <name type="scientific">Neurospora crassa (strain ATCC 24698 / 74-OR23-1A / CBS 708.71 / DSM 1257 / FGSC 987)</name>
    <dbReference type="NCBI Taxonomy" id="367110"/>
    <lineage>
        <taxon>Eukaryota</taxon>
        <taxon>Fungi</taxon>
        <taxon>Dikarya</taxon>
        <taxon>Ascomycota</taxon>
        <taxon>Pezizomycotina</taxon>
        <taxon>Sordariomycetes</taxon>
        <taxon>Sordariomycetidae</taxon>
        <taxon>Sordariales</taxon>
        <taxon>Sordariaceae</taxon>
        <taxon>Neurospora</taxon>
    </lineage>
</organism>
<dbReference type="InParanoid" id="Q7RWG6"/>
<keyword evidence="1" id="KW-0732">Signal</keyword>
<dbReference type="AlphaFoldDB" id="Q7RWG6"/>
<sequence>MRSNTLLVALAAATASASAVPQPRAEAPGALITPAPIFKGSAVQGAIRAHGQQAEAVDKRAYEVSVEISGSGSQFTSCVYSISSVLRSIQNAAPYPSDTDLASWILTAVPEESTTTLGLNDAGKACETSDMTTPTVPASLTSAFSSYESEAEAWLTEAAKGASSVAGNCPTKVRDWIELSFATNTAECKAIVARLQGKSGAGLNSAPVLAAVAAFAGLVGVLAL</sequence>
<dbReference type="Proteomes" id="UP000001805">
    <property type="component" value="Chromosome 7, Linkage Group VII"/>
</dbReference>
<proteinExistence type="predicted"/>
<keyword evidence="4" id="KW-1185">Reference proteome</keyword>
<dbReference type="RefSeq" id="XP_955982.1">
    <property type="nucleotide sequence ID" value="XM_950889.3"/>
</dbReference>
<dbReference type="OrthoDB" id="4577387at2759"/>
<dbReference type="KEGG" id="ncr:NCU04542"/>
<dbReference type="OMA" id="GNCPTKV"/>
<feature type="domain" description="DUF7735" evidence="2">
    <location>
        <begin position="133"/>
        <end position="178"/>
    </location>
</feature>
<dbReference type="GeneID" id="3872132"/>
<accession>Q7RWG6</accession>
<dbReference type="VEuPathDB" id="FungiDB:NCU04542"/>
<dbReference type="Pfam" id="PF24870">
    <property type="entry name" value="DUF7735"/>
    <property type="match status" value="1"/>
</dbReference>
<gene>
    <name evidence="3" type="ORF">NCU04542</name>
</gene>
<dbReference type="HOGENOM" id="CLU_084290_0_0_1"/>
<dbReference type="InterPro" id="IPR056637">
    <property type="entry name" value="DUF7735"/>
</dbReference>
<evidence type="ECO:0000259" key="2">
    <source>
        <dbReference type="Pfam" id="PF24870"/>
    </source>
</evidence>
<protein>
    <recommendedName>
        <fullName evidence="2">DUF7735 domain-containing protein</fullName>
    </recommendedName>
</protein>
<name>Q7RWG6_NEUCR</name>
<evidence type="ECO:0000313" key="3">
    <source>
        <dbReference type="EMBL" id="EAA26746.1"/>
    </source>
</evidence>
<reference evidence="3 4" key="1">
    <citation type="journal article" date="2003" name="Nature">
        <title>The genome sequence of the filamentous fungus Neurospora crassa.</title>
        <authorList>
            <person name="Galagan J.E."/>
            <person name="Calvo S.E."/>
            <person name="Borkovich K.A."/>
            <person name="Selker E.U."/>
            <person name="Read N.D."/>
            <person name="Jaffe D."/>
            <person name="FitzHugh W."/>
            <person name="Ma L.J."/>
            <person name="Smirnov S."/>
            <person name="Purcell S."/>
            <person name="Rehman B."/>
            <person name="Elkins T."/>
            <person name="Engels R."/>
            <person name="Wang S."/>
            <person name="Nielsen C.B."/>
            <person name="Butler J."/>
            <person name="Endrizzi M."/>
            <person name="Qui D."/>
            <person name="Ianakiev P."/>
            <person name="Bell-Pedersen D."/>
            <person name="Nelson M.A."/>
            <person name="Werner-Washburne M."/>
            <person name="Selitrennikoff C.P."/>
            <person name="Kinsey J.A."/>
            <person name="Braun E.L."/>
            <person name="Zelter A."/>
            <person name="Schulte U."/>
            <person name="Kothe G.O."/>
            <person name="Jedd G."/>
            <person name="Mewes W."/>
            <person name="Staben C."/>
            <person name="Marcotte E."/>
            <person name="Greenberg D."/>
            <person name="Roy A."/>
            <person name="Foley K."/>
            <person name="Naylor J."/>
            <person name="Stange-Thomann N."/>
            <person name="Barrett R."/>
            <person name="Gnerre S."/>
            <person name="Kamal M."/>
            <person name="Kamvysselis M."/>
            <person name="Mauceli E."/>
            <person name="Bielke C."/>
            <person name="Rudd S."/>
            <person name="Frishman D."/>
            <person name="Krystofova S."/>
            <person name="Rasmussen C."/>
            <person name="Metzenberg R.L."/>
            <person name="Perkins D.D."/>
            <person name="Kroken S."/>
            <person name="Cogoni C."/>
            <person name="Macino G."/>
            <person name="Catcheside D."/>
            <person name="Li W."/>
            <person name="Pratt R.J."/>
            <person name="Osmani S.A."/>
            <person name="DeSouza C.P."/>
            <person name="Glass L."/>
            <person name="Orbach M.J."/>
            <person name="Berglund J.A."/>
            <person name="Voelker R."/>
            <person name="Yarden O."/>
            <person name="Plamann M."/>
            <person name="Seiler S."/>
            <person name="Dunlap J."/>
            <person name="Radford A."/>
            <person name="Aramayo R."/>
            <person name="Natvig D.O."/>
            <person name="Alex L.A."/>
            <person name="Mannhaupt G."/>
            <person name="Ebbole D.J."/>
            <person name="Freitag M."/>
            <person name="Paulsen I."/>
            <person name="Sachs M.S."/>
            <person name="Lander E.S."/>
            <person name="Nusbaum C."/>
            <person name="Birren B."/>
        </authorList>
    </citation>
    <scope>NUCLEOTIDE SEQUENCE [LARGE SCALE GENOMIC DNA]</scope>
    <source>
        <strain evidence="4">ATCC 24698 / 74-OR23-1A / CBS 708.71 / DSM 1257 / FGSC 987</strain>
    </source>
</reference>
<evidence type="ECO:0000256" key="1">
    <source>
        <dbReference type="SAM" id="SignalP"/>
    </source>
</evidence>
<evidence type="ECO:0000313" key="4">
    <source>
        <dbReference type="Proteomes" id="UP000001805"/>
    </source>
</evidence>
<dbReference type="PaxDb" id="5141-EFNCRP00000005458"/>
<dbReference type="EMBL" id="CM002242">
    <property type="protein sequence ID" value="EAA26746.1"/>
    <property type="molecule type" value="Genomic_DNA"/>
</dbReference>
<feature type="chain" id="PRO_5004290888" description="DUF7735 domain-containing protein" evidence="1">
    <location>
        <begin position="20"/>
        <end position="224"/>
    </location>
</feature>
<feature type="signal peptide" evidence="1">
    <location>
        <begin position="1"/>
        <end position="19"/>
    </location>
</feature>